<dbReference type="Gene3D" id="3.40.190.10">
    <property type="entry name" value="Periplasmic binding protein-like II"/>
    <property type="match status" value="1"/>
</dbReference>
<dbReference type="GO" id="GO:0030288">
    <property type="term" value="C:outer membrane-bounded periplasmic space"/>
    <property type="evidence" value="ECO:0007669"/>
    <property type="project" value="UniProtKB-ARBA"/>
</dbReference>
<comment type="subcellular location">
    <subcellularLocation>
        <location evidence="1">Periplasm</location>
    </subcellularLocation>
</comment>
<gene>
    <name evidence="7" type="ORF">EYW49_13305</name>
</gene>
<evidence type="ECO:0000313" key="8">
    <source>
        <dbReference type="Proteomes" id="UP000292781"/>
    </source>
</evidence>
<evidence type="ECO:0000259" key="6">
    <source>
        <dbReference type="Pfam" id="PF00496"/>
    </source>
</evidence>
<organism evidence="7 8">
    <name type="scientific">Siculibacillus lacustris</name>
    <dbReference type="NCBI Taxonomy" id="1549641"/>
    <lineage>
        <taxon>Bacteria</taxon>
        <taxon>Pseudomonadati</taxon>
        <taxon>Pseudomonadota</taxon>
        <taxon>Alphaproteobacteria</taxon>
        <taxon>Hyphomicrobiales</taxon>
        <taxon>Ancalomicrobiaceae</taxon>
        <taxon>Siculibacillus</taxon>
    </lineage>
</organism>
<dbReference type="OrthoDB" id="9801912at2"/>
<dbReference type="PIRSF" id="PIRSF002741">
    <property type="entry name" value="MppA"/>
    <property type="match status" value="1"/>
</dbReference>
<feature type="domain" description="Solute-binding protein family 5" evidence="6">
    <location>
        <begin position="73"/>
        <end position="428"/>
    </location>
</feature>
<feature type="chain" id="PRO_5020526361" evidence="5">
    <location>
        <begin position="29"/>
        <end position="525"/>
    </location>
</feature>
<evidence type="ECO:0000313" key="7">
    <source>
        <dbReference type="EMBL" id="TBW36819.1"/>
    </source>
</evidence>
<protein>
    <submittedName>
        <fullName evidence="7">ABC transporter substrate-binding protein</fullName>
    </submittedName>
</protein>
<proteinExistence type="inferred from homology"/>
<dbReference type="EMBL" id="SJFN01000018">
    <property type="protein sequence ID" value="TBW36819.1"/>
    <property type="molecule type" value="Genomic_DNA"/>
</dbReference>
<dbReference type="Pfam" id="PF00496">
    <property type="entry name" value="SBP_bac_5"/>
    <property type="match status" value="1"/>
</dbReference>
<keyword evidence="3" id="KW-0813">Transport</keyword>
<evidence type="ECO:0000256" key="4">
    <source>
        <dbReference type="ARBA" id="ARBA00022729"/>
    </source>
</evidence>
<feature type="signal peptide" evidence="5">
    <location>
        <begin position="1"/>
        <end position="28"/>
    </location>
</feature>
<evidence type="ECO:0000256" key="1">
    <source>
        <dbReference type="ARBA" id="ARBA00004418"/>
    </source>
</evidence>
<evidence type="ECO:0000256" key="5">
    <source>
        <dbReference type="SAM" id="SignalP"/>
    </source>
</evidence>
<dbReference type="PANTHER" id="PTHR30290:SF9">
    <property type="entry name" value="OLIGOPEPTIDE-BINDING PROTEIN APPA"/>
    <property type="match status" value="1"/>
</dbReference>
<dbReference type="InterPro" id="IPR030678">
    <property type="entry name" value="Peptide/Ni-bd"/>
</dbReference>
<comment type="similarity">
    <text evidence="2">Belongs to the bacterial solute-binding protein 5 family.</text>
</comment>
<keyword evidence="8" id="KW-1185">Reference proteome</keyword>
<dbReference type="InterPro" id="IPR000914">
    <property type="entry name" value="SBP_5_dom"/>
</dbReference>
<dbReference type="Gene3D" id="3.10.105.10">
    <property type="entry name" value="Dipeptide-binding Protein, Domain 3"/>
    <property type="match status" value="1"/>
</dbReference>
<sequence length="525" mass="57168">MNRTLGSAVAALSVFSAASSLAPAAASAADAVFVLASNQNGTPVLDPIRASLVNLADKLIYDCLVEQAEDQSFHPHLATAWEVTPDGMQWTFHLKAGVTFHDGEVFDAETIRWWVPKFAGTENAYLVEAIDKVEVVDPLTVRFVMKHPDANLLYNLSSGFMGVPAPKAYDAAGTDYGTKVAVGSGPYELEKFATGVETVLTRNPAYRWASALSKNQGAAAFEKLTLREIGDPATAFLEMRTGGVDLVVDVPPAVVARYQTLANVKMTSMPGFGIFYMPINTTVEPFTDVKVRRATALAIDRKQIVDNLYAGKGAAATTFLLASLPEAKVDPKLQLTYDPKAAAALLDEAGWKLGADGVRVKDGKPLVVTLWTQSDTEFKRMTEVVQAQLKAIGMKAEIAVFDTSAIRAEYKKGKQQLAVRSYGWNNADILDWFFSGERIGYPNISMWKDPAAEELRIKALKGSRTLDERIANFRAYHEYVLAQVPFAPIYEPVQTIAFNADRLTLPATIRGPQFSAATVMDIAVK</sequence>
<accession>A0A4V2KTD8</accession>
<reference evidence="7 8" key="1">
    <citation type="submission" date="2019-02" db="EMBL/GenBank/DDBJ databases">
        <title>Siculibacillus lacustris gen. nov., sp. nov., a new rosette-forming bacterium isolated from a freshwater crater lake (Lake St. Ana, Romania).</title>
        <authorList>
            <person name="Felfoldi T."/>
            <person name="Marton Z."/>
            <person name="Szabo A."/>
            <person name="Mentes A."/>
            <person name="Boka K."/>
            <person name="Marialigeti K."/>
            <person name="Mathe I."/>
            <person name="Koncz M."/>
            <person name="Schumann P."/>
            <person name="Toth E."/>
        </authorList>
    </citation>
    <scope>NUCLEOTIDE SEQUENCE [LARGE SCALE GENOMIC DNA]</scope>
    <source>
        <strain evidence="7 8">SA-279</strain>
    </source>
</reference>
<dbReference type="GO" id="GO:1904680">
    <property type="term" value="F:peptide transmembrane transporter activity"/>
    <property type="evidence" value="ECO:0007669"/>
    <property type="project" value="TreeGrafter"/>
</dbReference>
<dbReference type="SUPFAM" id="SSF53850">
    <property type="entry name" value="Periplasmic binding protein-like II"/>
    <property type="match status" value="1"/>
</dbReference>
<dbReference type="Proteomes" id="UP000292781">
    <property type="component" value="Unassembled WGS sequence"/>
</dbReference>
<dbReference type="GO" id="GO:0043190">
    <property type="term" value="C:ATP-binding cassette (ABC) transporter complex"/>
    <property type="evidence" value="ECO:0007669"/>
    <property type="project" value="InterPro"/>
</dbReference>
<dbReference type="AlphaFoldDB" id="A0A4V2KTD8"/>
<evidence type="ECO:0000256" key="2">
    <source>
        <dbReference type="ARBA" id="ARBA00005695"/>
    </source>
</evidence>
<dbReference type="GO" id="GO:0015833">
    <property type="term" value="P:peptide transport"/>
    <property type="evidence" value="ECO:0007669"/>
    <property type="project" value="TreeGrafter"/>
</dbReference>
<evidence type="ECO:0000256" key="3">
    <source>
        <dbReference type="ARBA" id="ARBA00022448"/>
    </source>
</evidence>
<name>A0A4V2KTD8_9HYPH</name>
<keyword evidence="4 5" id="KW-0732">Signal</keyword>
<comment type="caution">
    <text evidence="7">The sequence shown here is derived from an EMBL/GenBank/DDBJ whole genome shotgun (WGS) entry which is preliminary data.</text>
</comment>
<dbReference type="InterPro" id="IPR039424">
    <property type="entry name" value="SBP_5"/>
</dbReference>
<dbReference type="PANTHER" id="PTHR30290">
    <property type="entry name" value="PERIPLASMIC BINDING COMPONENT OF ABC TRANSPORTER"/>
    <property type="match status" value="1"/>
</dbReference>